<organism evidence="2 3">
    <name type="scientific">Rhodospirillum centenum (strain ATCC 51521 / SW)</name>
    <dbReference type="NCBI Taxonomy" id="414684"/>
    <lineage>
        <taxon>Bacteria</taxon>
        <taxon>Pseudomonadati</taxon>
        <taxon>Pseudomonadota</taxon>
        <taxon>Alphaproteobacteria</taxon>
        <taxon>Rhodospirillales</taxon>
        <taxon>Rhodospirillaceae</taxon>
        <taxon>Rhodospirillum</taxon>
    </lineage>
</organism>
<accession>B6ITB1</accession>
<evidence type="ECO:0000313" key="3">
    <source>
        <dbReference type="Proteomes" id="UP000001591"/>
    </source>
</evidence>
<reference evidence="2 3" key="1">
    <citation type="journal article" date="2010" name="BMC Genomics">
        <title>Metabolic flexibility revealed in the genome of the cyst-forming alpha-1 proteobacterium Rhodospirillum centenum.</title>
        <authorList>
            <person name="Lu Y.K."/>
            <person name="Marden J."/>
            <person name="Han M."/>
            <person name="Swingley W.D."/>
            <person name="Mastrian S.D."/>
            <person name="Chowdhury S.R."/>
            <person name="Hao J."/>
            <person name="Helmy T."/>
            <person name="Kim S."/>
            <person name="Kurdoglu A.A."/>
            <person name="Matthies H.J."/>
            <person name="Rollo D."/>
            <person name="Stothard P."/>
            <person name="Blankenship R.E."/>
            <person name="Bauer C.E."/>
            <person name="Touchman J.W."/>
        </authorList>
    </citation>
    <scope>NUCLEOTIDE SEQUENCE [LARGE SCALE GENOMIC DNA]</scope>
    <source>
        <strain evidence="3">ATCC 51521 / SW</strain>
    </source>
</reference>
<dbReference type="HOGENOM" id="CLU_1617695_0_0_5"/>
<dbReference type="Proteomes" id="UP000001591">
    <property type="component" value="Chromosome"/>
</dbReference>
<evidence type="ECO:0000256" key="1">
    <source>
        <dbReference type="SAM" id="MobiDB-lite"/>
    </source>
</evidence>
<feature type="region of interest" description="Disordered" evidence="1">
    <location>
        <begin position="1"/>
        <end position="20"/>
    </location>
</feature>
<gene>
    <name evidence="2" type="ordered locus">RC1_1732</name>
</gene>
<sequence>MQAGYPVSQNLSAGPAETGQQHLGRWETPFIEGCQRQHGDPRRLLPLRAIRLDIPDQQFDGRFDLGKGDWQVPADSLFVGELQPHPVTRRAGPGHLAGSDIKRQQQPRWHPAGFPTLPARRLVADQGILLRECLWLQRLQCQPGIQQSNRIGRGRHRTEPRMTL</sequence>
<evidence type="ECO:0000313" key="2">
    <source>
        <dbReference type="EMBL" id="ACI99129.1"/>
    </source>
</evidence>
<dbReference type="EMBL" id="CP000613">
    <property type="protein sequence ID" value="ACI99129.1"/>
    <property type="molecule type" value="Genomic_DNA"/>
</dbReference>
<dbReference type="KEGG" id="rce:RC1_1732"/>
<proteinExistence type="predicted"/>
<dbReference type="AlphaFoldDB" id="B6ITB1"/>
<keyword evidence="3" id="KW-1185">Reference proteome</keyword>
<protein>
    <submittedName>
        <fullName evidence="2">Uncharacterized protein</fullName>
    </submittedName>
</protein>
<name>B6ITB1_RHOCS</name>